<protein>
    <recommendedName>
        <fullName evidence="4">Lipoprotein</fullName>
    </recommendedName>
</protein>
<evidence type="ECO:0000313" key="2">
    <source>
        <dbReference type="EMBL" id="MET3558410.1"/>
    </source>
</evidence>
<feature type="transmembrane region" description="Helical" evidence="1">
    <location>
        <begin position="30"/>
        <end position="50"/>
    </location>
</feature>
<gene>
    <name evidence="2" type="ORF">ABID29_001535</name>
</gene>
<keyword evidence="3" id="KW-1185">Reference proteome</keyword>
<dbReference type="Proteomes" id="UP001549122">
    <property type="component" value="Unassembled WGS sequence"/>
</dbReference>
<accession>A0ABV2FIZ1</accession>
<evidence type="ECO:0000313" key="3">
    <source>
        <dbReference type="Proteomes" id="UP001549122"/>
    </source>
</evidence>
<keyword evidence="1" id="KW-0812">Transmembrane</keyword>
<evidence type="ECO:0000256" key="1">
    <source>
        <dbReference type="SAM" id="Phobius"/>
    </source>
</evidence>
<feature type="transmembrane region" description="Helical" evidence="1">
    <location>
        <begin position="7"/>
        <end position="24"/>
    </location>
</feature>
<dbReference type="EMBL" id="JBEPLO010000016">
    <property type="protein sequence ID" value="MET3558410.1"/>
    <property type="molecule type" value="Genomic_DNA"/>
</dbReference>
<comment type="caution">
    <text evidence="2">The sequence shown here is derived from an EMBL/GenBank/DDBJ whole genome shotgun (WGS) entry which is preliminary data.</text>
</comment>
<organism evidence="2 3">
    <name type="scientific">Streptococcus rupicaprae</name>
    <dbReference type="NCBI Taxonomy" id="759619"/>
    <lineage>
        <taxon>Bacteria</taxon>
        <taxon>Bacillati</taxon>
        <taxon>Bacillota</taxon>
        <taxon>Bacilli</taxon>
        <taxon>Lactobacillales</taxon>
        <taxon>Streptococcaceae</taxon>
        <taxon>Streptococcus</taxon>
    </lineage>
</organism>
<sequence length="54" mass="6007">MKKVTITLHLLLCLAECIILYLAYQQDNKVLMLACLIGLLSTTLSLLRGLKSSE</sequence>
<name>A0ABV2FIZ1_9STRE</name>
<reference evidence="2 3" key="1">
    <citation type="submission" date="2024-06" db="EMBL/GenBank/DDBJ databases">
        <title>Genomic Encyclopedia of Type Strains, Phase IV (KMG-IV): sequencing the most valuable type-strain genomes for metagenomic binning, comparative biology and taxonomic classification.</title>
        <authorList>
            <person name="Goeker M."/>
        </authorList>
    </citation>
    <scope>NUCLEOTIDE SEQUENCE [LARGE SCALE GENOMIC DNA]</scope>
    <source>
        <strain evidence="2 3">DSM 28303</strain>
    </source>
</reference>
<keyword evidence="1" id="KW-0472">Membrane</keyword>
<dbReference type="RefSeq" id="WP_354365559.1">
    <property type="nucleotide sequence ID" value="NZ_JBEPLO010000016.1"/>
</dbReference>
<proteinExistence type="predicted"/>
<evidence type="ECO:0008006" key="4">
    <source>
        <dbReference type="Google" id="ProtNLM"/>
    </source>
</evidence>
<keyword evidence="1" id="KW-1133">Transmembrane helix</keyword>